<dbReference type="Proteomes" id="UP001217044">
    <property type="component" value="Chromosome"/>
</dbReference>
<feature type="transmembrane region" description="Helical" evidence="1">
    <location>
        <begin position="293"/>
        <end position="316"/>
    </location>
</feature>
<feature type="transmembrane region" description="Helical" evidence="1">
    <location>
        <begin position="132"/>
        <end position="153"/>
    </location>
</feature>
<protein>
    <recommendedName>
        <fullName evidence="4">O-antigen polymerase</fullName>
    </recommendedName>
</protein>
<feature type="transmembrane region" description="Helical" evidence="1">
    <location>
        <begin position="207"/>
        <end position="226"/>
    </location>
</feature>
<proteinExistence type="predicted"/>
<feature type="transmembrane region" description="Helical" evidence="1">
    <location>
        <begin position="323"/>
        <end position="341"/>
    </location>
</feature>
<feature type="transmembrane region" description="Helical" evidence="1">
    <location>
        <begin position="347"/>
        <end position="364"/>
    </location>
</feature>
<feature type="transmembrane region" description="Helical" evidence="1">
    <location>
        <begin position="56"/>
        <end position="73"/>
    </location>
</feature>
<evidence type="ECO:0000313" key="2">
    <source>
        <dbReference type="EMBL" id="WDA59271.1"/>
    </source>
</evidence>
<feature type="transmembrane region" description="Helical" evidence="1">
    <location>
        <begin position="17"/>
        <end position="36"/>
    </location>
</feature>
<feature type="transmembrane region" description="Helical" evidence="1">
    <location>
        <begin position="85"/>
        <end position="107"/>
    </location>
</feature>
<keyword evidence="1" id="KW-0472">Membrane</keyword>
<keyword evidence="3" id="KW-1185">Reference proteome</keyword>
<feature type="transmembrane region" description="Helical" evidence="1">
    <location>
        <begin position="160"/>
        <end position="176"/>
    </location>
</feature>
<sequence length="374" mass="42013">MLAAILIYLISIRKIEIGLVVFSVFSIAFICFLILMTLNGTIFNGNNFAFRELSDFISAFYVIFVLFVVYKLNLLKMNELIRISIVAAIAYSAVKVLVFFAIFFGYIDYRAVISIMENSLGLIPIIDNYGNGIIRIQIANDSILPYILFFYLIGHKKLKSINVIAVILLVGFAIAVSFARYYWFAGLFCVITPLLFTAITERRGAKNTISSLIAAIVFLGLVGYISEDKIVKNVLSERISGNGTVVSDRIRVEQIYYLQEEFDKKPLFGNGMGGNIKTYRRSEYIPYAYEVQWLGYLMKFGIIGNFALIIFVLSVISIDFRKLISVFIALAYIVWLMSGMFNPNLVSSAGGAIFGMFLVAFESIKNRHRIGGAS</sequence>
<keyword evidence="1" id="KW-0812">Transmembrane</keyword>
<reference evidence="2 3" key="1">
    <citation type="submission" date="2022-12" db="EMBL/GenBank/DDBJ databases">
        <title>Genome Sequence of Deinococcus aquaticus Type Strain PB314.</title>
        <authorList>
            <person name="Albert C."/>
            <person name="Hill J."/>
            <person name="Boren L."/>
            <person name="Scholz-Ng S."/>
            <person name="Fatema N."/>
            <person name="Grosso R."/>
            <person name="Soboslay E."/>
            <person name="Tuohy J."/>
        </authorList>
    </citation>
    <scope>NUCLEOTIDE SEQUENCE [LARGE SCALE GENOMIC DNA]</scope>
    <source>
        <strain evidence="2 3">PB-314</strain>
    </source>
</reference>
<evidence type="ECO:0000256" key="1">
    <source>
        <dbReference type="SAM" id="Phobius"/>
    </source>
</evidence>
<dbReference type="RefSeq" id="WP_273989687.1">
    <property type="nucleotide sequence ID" value="NZ_BAABQT010000006.1"/>
</dbReference>
<organism evidence="2 3">
    <name type="scientific">Deinococcus aquaticus</name>
    <dbReference type="NCBI Taxonomy" id="328692"/>
    <lineage>
        <taxon>Bacteria</taxon>
        <taxon>Thermotogati</taxon>
        <taxon>Deinococcota</taxon>
        <taxon>Deinococci</taxon>
        <taxon>Deinococcales</taxon>
        <taxon>Deinococcaceae</taxon>
        <taxon>Deinococcus</taxon>
    </lineage>
</organism>
<dbReference type="EMBL" id="CP115165">
    <property type="protein sequence ID" value="WDA59271.1"/>
    <property type="molecule type" value="Genomic_DNA"/>
</dbReference>
<feature type="transmembrane region" description="Helical" evidence="1">
    <location>
        <begin position="182"/>
        <end position="200"/>
    </location>
</feature>
<keyword evidence="1" id="KW-1133">Transmembrane helix</keyword>
<evidence type="ECO:0000313" key="3">
    <source>
        <dbReference type="Proteomes" id="UP001217044"/>
    </source>
</evidence>
<accession>A0ABY7V356</accession>
<name>A0ABY7V356_9DEIO</name>
<evidence type="ECO:0008006" key="4">
    <source>
        <dbReference type="Google" id="ProtNLM"/>
    </source>
</evidence>
<gene>
    <name evidence="2" type="ORF">M8445_03385</name>
</gene>